<dbReference type="PANTHER" id="PTHR14224">
    <property type="entry name" value="SIMILAR TO PREFERENTIALLY EXPRESSED ANTIGEN IN MELANOMA-LIKE 3"/>
    <property type="match status" value="1"/>
</dbReference>
<keyword evidence="6" id="KW-1185">Reference proteome</keyword>
<feature type="non-terminal residue" evidence="5">
    <location>
        <position position="55"/>
    </location>
</feature>
<evidence type="ECO:0000313" key="5">
    <source>
        <dbReference type="EMBL" id="NWY65361.1"/>
    </source>
</evidence>
<dbReference type="InterPro" id="IPR050694">
    <property type="entry name" value="LRRC14/PRAME"/>
</dbReference>
<keyword evidence="4" id="KW-0677">Repeat</keyword>
<keyword evidence="3" id="KW-0433">Leucine-rich repeat</keyword>
<feature type="non-terminal residue" evidence="5">
    <location>
        <position position="1"/>
    </location>
</feature>
<protein>
    <submittedName>
        <fullName evidence="5">LRC14 protein</fullName>
    </submittedName>
</protein>
<name>A0A7K7G7X0_ERIRU</name>
<comment type="caution">
    <text evidence="5">The sequence shown here is derived from an EMBL/GenBank/DDBJ whole genome shotgun (WGS) entry which is preliminary data.</text>
</comment>
<proteinExistence type="predicted"/>
<organism evidence="5 6">
    <name type="scientific">Erithacus rubecula</name>
    <name type="common">European robin</name>
    <dbReference type="NCBI Taxonomy" id="37610"/>
    <lineage>
        <taxon>Eukaryota</taxon>
        <taxon>Metazoa</taxon>
        <taxon>Chordata</taxon>
        <taxon>Craniata</taxon>
        <taxon>Vertebrata</taxon>
        <taxon>Euteleostomi</taxon>
        <taxon>Archelosauria</taxon>
        <taxon>Archosauria</taxon>
        <taxon>Dinosauria</taxon>
        <taxon>Saurischia</taxon>
        <taxon>Theropoda</taxon>
        <taxon>Coelurosauria</taxon>
        <taxon>Aves</taxon>
        <taxon>Neognathae</taxon>
        <taxon>Neoaves</taxon>
        <taxon>Telluraves</taxon>
        <taxon>Australaves</taxon>
        <taxon>Passeriformes</taxon>
        <taxon>Turdidae</taxon>
        <taxon>Erithacus</taxon>
    </lineage>
</organism>
<evidence type="ECO:0000313" key="6">
    <source>
        <dbReference type="Proteomes" id="UP000529965"/>
    </source>
</evidence>
<dbReference type="Proteomes" id="UP000529965">
    <property type="component" value="Unassembled WGS sequence"/>
</dbReference>
<dbReference type="PANTHER" id="PTHR14224:SF9">
    <property type="entry name" value="LEUCINE-RICH REPEAT-CONTAINING PROTEIN 14"/>
    <property type="match status" value="1"/>
</dbReference>
<gene>
    <name evidence="5" type="primary">Lrrc14_5</name>
    <name evidence="5" type="ORF">ERIRUB_R15208</name>
</gene>
<keyword evidence="2" id="KW-0963">Cytoplasm</keyword>
<comment type="subcellular location">
    <subcellularLocation>
        <location evidence="1">Cytoplasm</location>
    </subcellularLocation>
</comment>
<evidence type="ECO:0000256" key="4">
    <source>
        <dbReference type="ARBA" id="ARBA00022737"/>
    </source>
</evidence>
<dbReference type="AlphaFoldDB" id="A0A7K7G7X0"/>
<accession>A0A7K7G7X0</accession>
<dbReference type="SUPFAM" id="SSF52047">
    <property type="entry name" value="RNI-like"/>
    <property type="match status" value="1"/>
</dbReference>
<reference evidence="5 6" key="1">
    <citation type="submission" date="2019-09" db="EMBL/GenBank/DDBJ databases">
        <title>Bird 10,000 Genomes (B10K) Project - Family phase.</title>
        <authorList>
            <person name="Zhang G."/>
        </authorList>
    </citation>
    <scope>NUCLEOTIDE SEQUENCE [LARGE SCALE GENOMIC DNA]</scope>
    <source>
        <strain evidence="5">OUT-0015</strain>
        <tissue evidence="5">Blood</tissue>
    </source>
</reference>
<evidence type="ECO:0000256" key="3">
    <source>
        <dbReference type="ARBA" id="ARBA00022614"/>
    </source>
</evidence>
<sequence length="55" mass="6243">MANSHLKALLPTLLRCSRLRFLGLHGNHLSTDALKDLLQKILELPDLHLVVYPFP</sequence>
<dbReference type="EMBL" id="VZSK01000247">
    <property type="protein sequence ID" value="NWY65361.1"/>
    <property type="molecule type" value="Genomic_DNA"/>
</dbReference>
<evidence type="ECO:0000256" key="2">
    <source>
        <dbReference type="ARBA" id="ARBA00022490"/>
    </source>
</evidence>
<dbReference type="GO" id="GO:0005737">
    <property type="term" value="C:cytoplasm"/>
    <property type="evidence" value="ECO:0007669"/>
    <property type="project" value="UniProtKB-SubCell"/>
</dbReference>
<evidence type="ECO:0000256" key="1">
    <source>
        <dbReference type="ARBA" id="ARBA00004496"/>
    </source>
</evidence>